<sequence>MKIVLTNFRRKGTPMSRAEEQGLLQKIIDLLYVEGLEFDLKIVDSESGE</sequence>
<reference evidence="1" key="1">
    <citation type="submission" date="2017-02" db="EMBL/GenBank/DDBJ databases">
        <title>Delving into the versatile metabolic prowess of the omnipresent phylum Bacteroidetes.</title>
        <authorList>
            <person name="Nobu M.K."/>
            <person name="Mei R."/>
            <person name="Narihiro T."/>
            <person name="Kuroda K."/>
            <person name="Liu W.-T."/>
        </authorList>
    </citation>
    <scope>NUCLEOTIDE SEQUENCE</scope>
    <source>
        <strain evidence="1">ADurb.Bin276</strain>
    </source>
</reference>
<dbReference type="Proteomes" id="UP000485569">
    <property type="component" value="Unassembled WGS sequence"/>
</dbReference>
<protein>
    <submittedName>
        <fullName evidence="1">Uncharacterized protein</fullName>
    </submittedName>
</protein>
<proteinExistence type="predicted"/>
<dbReference type="AlphaFoldDB" id="A0A1V5T2S7"/>
<evidence type="ECO:0000313" key="1">
    <source>
        <dbReference type="EMBL" id="OQA60823.1"/>
    </source>
</evidence>
<gene>
    <name evidence="1" type="ORF">BWY41_00475</name>
</gene>
<name>A0A1V5T2S7_9BACT</name>
<accession>A0A1V5T2S7</accession>
<organism evidence="1">
    <name type="scientific">Candidatus Atribacter allofermentans</name>
    <dbReference type="NCBI Taxonomy" id="1852833"/>
    <lineage>
        <taxon>Bacteria</taxon>
        <taxon>Pseudomonadati</taxon>
        <taxon>Atribacterota</taxon>
        <taxon>Atribacteria</taxon>
        <taxon>Atribacterales</taxon>
        <taxon>Atribacteraceae</taxon>
        <taxon>Atribacter</taxon>
    </lineage>
</organism>
<comment type="caution">
    <text evidence="1">The sequence shown here is derived from an EMBL/GenBank/DDBJ whole genome shotgun (WGS) entry which is preliminary data.</text>
</comment>
<dbReference type="EMBL" id="MWBQ01000030">
    <property type="protein sequence ID" value="OQA60823.1"/>
    <property type="molecule type" value="Genomic_DNA"/>
</dbReference>